<evidence type="ECO:0000256" key="4">
    <source>
        <dbReference type="ARBA" id="ARBA00022490"/>
    </source>
</evidence>
<evidence type="ECO:0000256" key="12">
    <source>
        <dbReference type="ARBA" id="ARBA00047283"/>
    </source>
</evidence>
<feature type="active site" description="Nucleophile" evidence="13">
    <location>
        <position position="374"/>
    </location>
</feature>
<dbReference type="InterPro" id="IPR029063">
    <property type="entry name" value="SAM-dependent_MTases_sf"/>
</dbReference>
<keyword evidence="5" id="KW-0698">rRNA processing</keyword>
<evidence type="ECO:0000313" key="16">
    <source>
        <dbReference type="Proteomes" id="UP000019184"/>
    </source>
</evidence>
<dbReference type="GO" id="GO:0070475">
    <property type="term" value="P:rRNA base methylation"/>
    <property type="evidence" value="ECO:0007669"/>
    <property type="project" value="TreeGrafter"/>
</dbReference>
<dbReference type="PANTHER" id="PTHR22807">
    <property type="entry name" value="NOP2 YEAST -RELATED NOL1/NOP2/FMU SUN DOMAIN-CONTAINING"/>
    <property type="match status" value="1"/>
</dbReference>
<dbReference type="InterPro" id="IPR001678">
    <property type="entry name" value="MeTrfase_RsmB-F_NOP2_dom"/>
</dbReference>
<keyword evidence="16" id="KW-1185">Reference proteome</keyword>
<dbReference type="EC" id="2.1.1.176" evidence="3"/>
<dbReference type="InterPro" id="IPR006027">
    <property type="entry name" value="NusB_RsmB_TIM44"/>
</dbReference>
<dbReference type="GO" id="GO:0005829">
    <property type="term" value="C:cytosol"/>
    <property type="evidence" value="ECO:0007669"/>
    <property type="project" value="TreeGrafter"/>
</dbReference>
<evidence type="ECO:0000256" key="11">
    <source>
        <dbReference type="ARBA" id="ARBA00031088"/>
    </source>
</evidence>
<dbReference type="OrthoDB" id="9810297at2"/>
<evidence type="ECO:0000256" key="5">
    <source>
        <dbReference type="ARBA" id="ARBA00022552"/>
    </source>
</evidence>
<evidence type="ECO:0000256" key="13">
    <source>
        <dbReference type="PROSITE-ProRule" id="PRU01023"/>
    </source>
</evidence>
<dbReference type="FunFam" id="3.40.50.150:FF:000022">
    <property type="entry name" value="Ribosomal RNA small subunit methyltransferase B"/>
    <property type="match status" value="1"/>
</dbReference>
<dbReference type="GO" id="GO:0003723">
    <property type="term" value="F:RNA binding"/>
    <property type="evidence" value="ECO:0007669"/>
    <property type="project" value="UniProtKB-UniRule"/>
</dbReference>
<evidence type="ECO:0000256" key="1">
    <source>
        <dbReference type="ARBA" id="ARBA00002724"/>
    </source>
</evidence>
<comment type="subcellular location">
    <subcellularLocation>
        <location evidence="2">Cytoplasm</location>
    </subcellularLocation>
</comment>
<dbReference type="Gene3D" id="1.10.940.10">
    <property type="entry name" value="NusB-like"/>
    <property type="match status" value="1"/>
</dbReference>
<comment type="caution">
    <text evidence="13">Lacks conserved residue(s) required for the propagation of feature annotation.</text>
</comment>
<dbReference type="PANTHER" id="PTHR22807:SF61">
    <property type="entry name" value="NOL1_NOP2_SUN FAMILY PROTEIN _ ANTITERMINATION NUSB DOMAIN-CONTAINING PROTEIN"/>
    <property type="match status" value="1"/>
</dbReference>
<dbReference type="Pfam" id="PF01029">
    <property type="entry name" value="NusB"/>
    <property type="match status" value="1"/>
</dbReference>
<comment type="similarity">
    <text evidence="13">Belongs to the class I-like SAM-binding methyltransferase superfamily. RsmB/NOP family.</text>
</comment>
<dbReference type="InterPro" id="IPR054728">
    <property type="entry name" value="RsmB-like_ferredoxin"/>
</dbReference>
<keyword evidence="7 13" id="KW-0808">Transferase</keyword>
<dbReference type="NCBIfam" id="TIGR00563">
    <property type="entry name" value="rsmB"/>
    <property type="match status" value="1"/>
</dbReference>
<evidence type="ECO:0000259" key="14">
    <source>
        <dbReference type="PROSITE" id="PS51686"/>
    </source>
</evidence>
<feature type="binding site" evidence="13">
    <location>
        <position position="276"/>
    </location>
    <ligand>
        <name>S-adenosyl-L-methionine</name>
        <dbReference type="ChEBI" id="CHEBI:59789"/>
    </ligand>
</feature>
<dbReference type="GO" id="GO:0006355">
    <property type="term" value="P:regulation of DNA-templated transcription"/>
    <property type="evidence" value="ECO:0007669"/>
    <property type="project" value="InterPro"/>
</dbReference>
<dbReference type="InterPro" id="IPR004573">
    <property type="entry name" value="rRNA_ssu_MeTfrase_B"/>
</dbReference>
<evidence type="ECO:0000256" key="10">
    <source>
        <dbReference type="ARBA" id="ARBA00030399"/>
    </source>
</evidence>
<comment type="caution">
    <text evidence="15">The sequence shown here is derived from an EMBL/GenBank/DDBJ whole genome shotgun (WGS) entry which is preliminary data.</text>
</comment>
<dbReference type="Pfam" id="PF22458">
    <property type="entry name" value="RsmF-B_ferredox"/>
    <property type="match status" value="1"/>
</dbReference>
<evidence type="ECO:0000256" key="6">
    <source>
        <dbReference type="ARBA" id="ARBA00022603"/>
    </source>
</evidence>
<evidence type="ECO:0000256" key="7">
    <source>
        <dbReference type="ARBA" id="ARBA00022679"/>
    </source>
</evidence>
<protein>
    <recommendedName>
        <fullName evidence="3">16S rRNA (cytosine(967)-C(5))-methyltransferase</fullName>
        <ecNumber evidence="3">2.1.1.176</ecNumber>
    </recommendedName>
    <alternativeName>
        <fullName evidence="10">16S rRNA m5C967 methyltransferase</fullName>
    </alternativeName>
    <alternativeName>
        <fullName evidence="11">rRNA (cytosine-C(5)-)-methyltransferase RsmB</fullName>
    </alternativeName>
</protein>
<dbReference type="NCBIfam" id="NF008149">
    <property type="entry name" value="PRK10901.1"/>
    <property type="match status" value="1"/>
</dbReference>
<dbReference type="CDD" id="cd02440">
    <property type="entry name" value="AdoMet_MTases"/>
    <property type="match status" value="1"/>
</dbReference>
<evidence type="ECO:0000256" key="9">
    <source>
        <dbReference type="ARBA" id="ARBA00022884"/>
    </source>
</evidence>
<dbReference type="SUPFAM" id="SSF53335">
    <property type="entry name" value="S-adenosyl-L-methionine-dependent methyltransferases"/>
    <property type="match status" value="1"/>
</dbReference>
<dbReference type="PROSITE" id="PS51686">
    <property type="entry name" value="SAM_MT_RSMB_NOP"/>
    <property type="match status" value="1"/>
</dbReference>
<dbReference type="SUPFAM" id="SSF48013">
    <property type="entry name" value="NusB-like"/>
    <property type="match status" value="1"/>
</dbReference>
<keyword evidence="9 13" id="KW-0694">RNA-binding</keyword>
<dbReference type="Gene3D" id="1.10.287.730">
    <property type="entry name" value="Helix hairpin bin"/>
    <property type="match status" value="1"/>
</dbReference>
<keyword evidence="6 13" id="KW-0489">Methyltransferase</keyword>
<gene>
    <name evidence="15" type="primary">rsmB</name>
    <name evidence="15" type="ORF">BN874_510013</name>
</gene>
<dbReference type="Proteomes" id="UP000019184">
    <property type="component" value="Unassembled WGS sequence"/>
</dbReference>
<dbReference type="AlphaFoldDB" id="A0A7U7GDW4"/>
<evidence type="ECO:0000256" key="3">
    <source>
        <dbReference type="ARBA" id="ARBA00012140"/>
    </source>
</evidence>
<dbReference type="Gene3D" id="3.40.50.150">
    <property type="entry name" value="Vaccinia Virus protein VP39"/>
    <property type="match status" value="1"/>
</dbReference>
<accession>A0A7U7GDW4</accession>
<sequence length="443" mass="48930">MNIRAVAAQVLARVLGEGRSLTVAFPPASVLERIDPRDRGLLQELCYGVCRWQPQLQALLDLLLERPLDPRQPSVRALLLAGLYQLHHLRIPEHAAVAETVTAARQLHKPWAANLCNAVLRSFLRRRTELLAQMEIDAEARTAHPRWLLEQLQQDWPDDWAVMITANNTRPPFALRVNQRHLSREDYQSRLATAGKSAQPVAPVATALILTEPVEPMTLPGFAEGWVSVQDAAAQLAAPLLKLQSGLRVLDACAAPGGKTGHILEWVPALDLTALDQDAGRLERVRENLSRLRLNARLIAGNACQPADWWDGVPYDRILLDAPCSATGVIRRHPDIKLLRRDTDIAVLAREQQLILSSLWPLLRPGGRLLYATCSVLRQENEQVVAAFLANRTDAGELPIRADWGRSLPYGRQILPGEAGMDGFYYAVLVKPATAGVASCPVT</sequence>
<proteinExistence type="inferred from homology"/>
<reference evidence="15 16" key="1">
    <citation type="journal article" date="2014" name="ISME J.">
        <title>Candidatus Competibacter-lineage genomes retrieved from metagenomes reveal functional metabolic diversity.</title>
        <authorList>
            <person name="McIlroy S.J."/>
            <person name="Albertsen M."/>
            <person name="Andresen E.K."/>
            <person name="Saunders A.M."/>
            <person name="Kristiansen R."/>
            <person name="Stokholm-Bjerregaard M."/>
            <person name="Nielsen K.L."/>
            <person name="Nielsen P.H."/>
        </authorList>
    </citation>
    <scope>NUCLEOTIDE SEQUENCE [LARGE SCALE GENOMIC DNA]</scope>
    <source>
        <strain evidence="15 16">Run_B_J11</strain>
    </source>
</reference>
<dbReference type="Pfam" id="PF01189">
    <property type="entry name" value="Methyltr_RsmB-F"/>
    <property type="match status" value="1"/>
</dbReference>
<dbReference type="InterPro" id="IPR049560">
    <property type="entry name" value="MeTrfase_RsmB-F_NOP2_cat"/>
</dbReference>
<evidence type="ECO:0000256" key="2">
    <source>
        <dbReference type="ARBA" id="ARBA00004496"/>
    </source>
</evidence>
<feature type="binding site" evidence="13">
    <location>
        <begin position="253"/>
        <end position="259"/>
    </location>
    <ligand>
        <name>S-adenosyl-L-methionine</name>
        <dbReference type="ChEBI" id="CHEBI:59789"/>
    </ligand>
</feature>
<evidence type="ECO:0000313" key="15">
    <source>
        <dbReference type="EMBL" id="CDH46542.1"/>
    </source>
</evidence>
<dbReference type="GO" id="GO:0009383">
    <property type="term" value="F:rRNA (cytosine-C5-)-methyltransferase activity"/>
    <property type="evidence" value="ECO:0007669"/>
    <property type="project" value="TreeGrafter"/>
</dbReference>
<dbReference type="InterPro" id="IPR035926">
    <property type="entry name" value="NusB-like_sf"/>
</dbReference>
<dbReference type="PRINTS" id="PR02008">
    <property type="entry name" value="RCMTFAMILY"/>
</dbReference>
<evidence type="ECO:0000256" key="8">
    <source>
        <dbReference type="ARBA" id="ARBA00022691"/>
    </source>
</evidence>
<keyword evidence="4" id="KW-0963">Cytoplasm</keyword>
<dbReference type="InterPro" id="IPR023267">
    <property type="entry name" value="RCMT"/>
</dbReference>
<feature type="binding site" evidence="13">
    <location>
        <position position="321"/>
    </location>
    <ligand>
        <name>S-adenosyl-L-methionine</name>
        <dbReference type="ChEBI" id="CHEBI:59789"/>
    </ligand>
</feature>
<name>A0A7U7GDW4_9GAMM</name>
<organism evidence="15 16">
    <name type="scientific">Candidatus Contendobacter odensis Run_B_J11</name>
    <dbReference type="NCBI Taxonomy" id="1400861"/>
    <lineage>
        <taxon>Bacteria</taxon>
        <taxon>Pseudomonadati</taxon>
        <taxon>Pseudomonadota</taxon>
        <taxon>Gammaproteobacteria</taxon>
        <taxon>Candidatus Competibacteraceae</taxon>
        <taxon>Candidatus Contendibacter</taxon>
    </lineage>
</organism>
<dbReference type="Gene3D" id="3.30.70.1170">
    <property type="entry name" value="Sun protein, domain 3"/>
    <property type="match status" value="1"/>
</dbReference>
<feature type="domain" description="SAM-dependent MTase RsmB/NOP-type" evidence="14">
    <location>
        <begin position="163"/>
        <end position="432"/>
    </location>
</feature>
<dbReference type="EMBL" id="CBTK010000267">
    <property type="protein sequence ID" value="CDH46542.1"/>
    <property type="molecule type" value="Genomic_DNA"/>
</dbReference>
<dbReference type="RefSeq" id="WP_034435236.1">
    <property type="nucleotide sequence ID" value="NZ_CBTK010000267.1"/>
</dbReference>
<keyword evidence="8 13" id="KW-0949">S-adenosyl-L-methionine</keyword>
<comment type="catalytic activity">
    <reaction evidence="12">
        <text>cytidine(967) in 16S rRNA + S-adenosyl-L-methionine = 5-methylcytidine(967) in 16S rRNA + S-adenosyl-L-homocysteine + H(+)</text>
        <dbReference type="Rhea" id="RHEA:42748"/>
        <dbReference type="Rhea" id="RHEA-COMP:10219"/>
        <dbReference type="Rhea" id="RHEA-COMP:10220"/>
        <dbReference type="ChEBI" id="CHEBI:15378"/>
        <dbReference type="ChEBI" id="CHEBI:57856"/>
        <dbReference type="ChEBI" id="CHEBI:59789"/>
        <dbReference type="ChEBI" id="CHEBI:74483"/>
        <dbReference type="ChEBI" id="CHEBI:82748"/>
        <dbReference type="EC" id="2.1.1.176"/>
    </reaction>
</comment>
<comment type="function">
    <text evidence="1">Specifically methylates the cytosine at position 967 (m5C967) of 16S rRNA.</text>
</comment>